<keyword evidence="2" id="KW-1185">Reference proteome</keyword>
<dbReference type="AlphaFoldDB" id="A0A8J5F540"/>
<comment type="caution">
    <text evidence="1">The sequence shown here is derived from an EMBL/GenBank/DDBJ whole genome shotgun (WGS) entry which is preliminary data.</text>
</comment>
<proteinExistence type="predicted"/>
<evidence type="ECO:0000313" key="1">
    <source>
        <dbReference type="EMBL" id="KAG6480045.1"/>
    </source>
</evidence>
<reference evidence="1 2" key="1">
    <citation type="submission" date="2020-08" db="EMBL/GenBank/DDBJ databases">
        <title>Plant Genome Project.</title>
        <authorList>
            <person name="Zhang R.-G."/>
        </authorList>
    </citation>
    <scope>NUCLEOTIDE SEQUENCE [LARGE SCALE GENOMIC DNA]</scope>
    <source>
        <tissue evidence="1">Rhizome</tissue>
    </source>
</reference>
<dbReference type="EMBL" id="JACMSC010000017">
    <property type="protein sequence ID" value="KAG6480045.1"/>
    <property type="molecule type" value="Genomic_DNA"/>
</dbReference>
<dbReference type="Proteomes" id="UP000734854">
    <property type="component" value="Unassembled WGS sequence"/>
</dbReference>
<evidence type="ECO:0000313" key="2">
    <source>
        <dbReference type="Proteomes" id="UP000734854"/>
    </source>
</evidence>
<sequence length="71" mass="8266">MSCVEIKQVVFLLLFLNVLGYMSPQTIYKLGLAIAFFGLYVYDRWEDEIDKHIKDAYSHVRKLTSKVPRGP</sequence>
<organism evidence="1 2">
    <name type="scientific">Zingiber officinale</name>
    <name type="common">Ginger</name>
    <name type="synonym">Amomum zingiber</name>
    <dbReference type="NCBI Taxonomy" id="94328"/>
    <lineage>
        <taxon>Eukaryota</taxon>
        <taxon>Viridiplantae</taxon>
        <taxon>Streptophyta</taxon>
        <taxon>Embryophyta</taxon>
        <taxon>Tracheophyta</taxon>
        <taxon>Spermatophyta</taxon>
        <taxon>Magnoliopsida</taxon>
        <taxon>Liliopsida</taxon>
        <taxon>Zingiberales</taxon>
        <taxon>Zingiberaceae</taxon>
        <taxon>Zingiber</taxon>
    </lineage>
</organism>
<gene>
    <name evidence="1" type="ORF">ZIOFF_063522</name>
</gene>
<name>A0A8J5F540_ZINOF</name>
<accession>A0A8J5F540</accession>
<protein>
    <submittedName>
        <fullName evidence="1">Uncharacterized protein</fullName>
    </submittedName>
</protein>